<evidence type="ECO:0000313" key="10">
    <source>
        <dbReference type="EMBL" id="MEJ8568870.1"/>
    </source>
</evidence>
<dbReference type="InterPro" id="IPR036510">
    <property type="entry name" value="Ribosomal_bS20_sf"/>
</dbReference>
<comment type="similarity">
    <text evidence="2 8">Belongs to the bacterial ribosomal protein bS20 family.</text>
</comment>
<evidence type="ECO:0000256" key="7">
    <source>
        <dbReference type="ARBA" id="ARBA00035136"/>
    </source>
</evidence>
<dbReference type="Gene3D" id="1.20.58.110">
    <property type="entry name" value="Ribosomal protein S20"/>
    <property type="match status" value="1"/>
</dbReference>
<keyword evidence="11" id="KW-1185">Reference proteome</keyword>
<dbReference type="GO" id="GO:0015935">
    <property type="term" value="C:small ribosomal subunit"/>
    <property type="evidence" value="ECO:0007669"/>
    <property type="project" value="TreeGrafter"/>
</dbReference>
<comment type="function">
    <text evidence="1 8">Binds directly to 16S ribosomal RNA.</text>
</comment>
<accession>A0AAW9RAT5</accession>
<dbReference type="HAMAP" id="MF_00500">
    <property type="entry name" value="Ribosomal_bS20"/>
    <property type="match status" value="1"/>
</dbReference>
<evidence type="ECO:0000256" key="5">
    <source>
        <dbReference type="ARBA" id="ARBA00022980"/>
    </source>
</evidence>
<feature type="compositionally biased region" description="Basic residues" evidence="9">
    <location>
        <begin position="7"/>
        <end position="29"/>
    </location>
</feature>
<evidence type="ECO:0000256" key="1">
    <source>
        <dbReference type="ARBA" id="ARBA00003134"/>
    </source>
</evidence>
<feature type="region of interest" description="Disordered" evidence="9">
    <location>
        <begin position="1"/>
        <end position="29"/>
    </location>
</feature>
<dbReference type="GO" id="GO:0005829">
    <property type="term" value="C:cytosol"/>
    <property type="evidence" value="ECO:0007669"/>
    <property type="project" value="TreeGrafter"/>
</dbReference>
<keyword evidence="5 8" id="KW-0689">Ribosomal protein</keyword>
<gene>
    <name evidence="8 10" type="primary">rpsT</name>
    <name evidence="10" type="ORF">V3330_14650</name>
</gene>
<keyword evidence="4 8" id="KW-0694">RNA-binding</keyword>
<dbReference type="PANTHER" id="PTHR33398:SF1">
    <property type="entry name" value="SMALL RIBOSOMAL SUBUNIT PROTEIN BS20C"/>
    <property type="match status" value="1"/>
</dbReference>
<evidence type="ECO:0000313" key="11">
    <source>
        <dbReference type="Proteomes" id="UP001359886"/>
    </source>
</evidence>
<dbReference type="PANTHER" id="PTHR33398">
    <property type="entry name" value="30S RIBOSOMAL PROTEIN S20"/>
    <property type="match status" value="1"/>
</dbReference>
<evidence type="ECO:0000256" key="3">
    <source>
        <dbReference type="ARBA" id="ARBA00022730"/>
    </source>
</evidence>
<dbReference type="GO" id="GO:0003735">
    <property type="term" value="F:structural constituent of ribosome"/>
    <property type="evidence" value="ECO:0007669"/>
    <property type="project" value="InterPro"/>
</dbReference>
<dbReference type="GO" id="GO:0070181">
    <property type="term" value="F:small ribosomal subunit rRNA binding"/>
    <property type="evidence" value="ECO:0007669"/>
    <property type="project" value="TreeGrafter"/>
</dbReference>
<dbReference type="EMBL" id="JAZHOG010000010">
    <property type="protein sequence ID" value="MEJ8568870.1"/>
    <property type="molecule type" value="Genomic_DNA"/>
</dbReference>
<keyword evidence="3 8" id="KW-0699">rRNA-binding</keyword>
<reference evidence="10 11" key="1">
    <citation type="submission" date="2024-02" db="EMBL/GenBank/DDBJ databases">
        <title>A novel Wenzhouxiangellaceae bacterium, isolated from coastal sediments.</title>
        <authorList>
            <person name="Du Z.-J."/>
            <person name="Ye Y.-Q."/>
            <person name="Zhang X.-Y."/>
        </authorList>
    </citation>
    <scope>NUCLEOTIDE SEQUENCE [LARGE SCALE GENOMIC DNA]</scope>
    <source>
        <strain evidence="10 11">CH-27</strain>
    </source>
</reference>
<proteinExistence type="inferred from homology"/>
<comment type="caution">
    <text evidence="10">The sequence shown here is derived from an EMBL/GenBank/DDBJ whole genome shotgun (WGS) entry which is preliminary data.</text>
</comment>
<dbReference type="RefSeq" id="WP_354696192.1">
    <property type="nucleotide sequence ID" value="NZ_JAZHOG010000010.1"/>
</dbReference>
<keyword evidence="6 8" id="KW-0687">Ribonucleoprotein</keyword>
<evidence type="ECO:0000256" key="2">
    <source>
        <dbReference type="ARBA" id="ARBA00007634"/>
    </source>
</evidence>
<organism evidence="10 11">
    <name type="scientific">Elongatibacter sediminis</name>
    <dbReference type="NCBI Taxonomy" id="3119006"/>
    <lineage>
        <taxon>Bacteria</taxon>
        <taxon>Pseudomonadati</taxon>
        <taxon>Pseudomonadota</taxon>
        <taxon>Gammaproteobacteria</taxon>
        <taxon>Chromatiales</taxon>
        <taxon>Wenzhouxiangellaceae</taxon>
        <taxon>Elongatibacter</taxon>
    </lineage>
</organism>
<dbReference type="GO" id="GO:0006412">
    <property type="term" value="P:translation"/>
    <property type="evidence" value="ECO:0007669"/>
    <property type="project" value="UniProtKB-UniRule"/>
</dbReference>
<dbReference type="SUPFAM" id="SSF46992">
    <property type="entry name" value="Ribosomal protein S20"/>
    <property type="match status" value="1"/>
</dbReference>
<evidence type="ECO:0000256" key="6">
    <source>
        <dbReference type="ARBA" id="ARBA00023274"/>
    </source>
</evidence>
<dbReference type="AlphaFoldDB" id="A0AAW9RAT5"/>
<name>A0AAW9RAT5_9GAMM</name>
<evidence type="ECO:0000256" key="9">
    <source>
        <dbReference type="SAM" id="MobiDB-lite"/>
    </source>
</evidence>
<dbReference type="FunFam" id="1.20.58.110:FF:000001">
    <property type="entry name" value="30S ribosomal protein S20"/>
    <property type="match status" value="1"/>
</dbReference>
<sequence>MANSLSARKRARQAEAHRRHNASQRSHVRTTIKNVHKAIAAGDKSAAQTAYKAAVPAIDRSVSKGLMAKNKAARHKSRLNAHIKAMS</sequence>
<dbReference type="Pfam" id="PF01649">
    <property type="entry name" value="Ribosomal_S20p"/>
    <property type="match status" value="1"/>
</dbReference>
<protein>
    <recommendedName>
        <fullName evidence="7 8">Small ribosomal subunit protein bS20</fullName>
    </recommendedName>
</protein>
<evidence type="ECO:0000256" key="8">
    <source>
        <dbReference type="HAMAP-Rule" id="MF_00500"/>
    </source>
</evidence>
<dbReference type="NCBIfam" id="TIGR00029">
    <property type="entry name" value="S20"/>
    <property type="match status" value="1"/>
</dbReference>
<dbReference type="InterPro" id="IPR002583">
    <property type="entry name" value="Ribosomal_bS20"/>
</dbReference>
<dbReference type="Proteomes" id="UP001359886">
    <property type="component" value="Unassembled WGS sequence"/>
</dbReference>
<evidence type="ECO:0000256" key="4">
    <source>
        <dbReference type="ARBA" id="ARBA00022884"/>
    </source>
</evidence>